<evidence type="ECO:0000313" key="12">
    <source>
        <dbReference type="Proteomes" id="UP001190926"/>
    </source>
</evidence>
<accession>A0AAD4JH46</accession>
<comment type="function">
    <text evidence="7">Involved in the regulation of gamete interactions during the double fertilization and to prevent multiple-pollen tube attraction; mediates the redistribution of the gamete fusogen HAP2/GCS1 to the cell surface after secretion upon sperm arrival.</text>
</comment>
<evidence type="ECO:0000313" key="11">
    <source>
        <dbReference type="EMBL" id="KAH6833759.1"/>
    </source>
</evidence>
<reference evidence="11 12" key="1">
    <citation type="journal article" date="2021" name="Nat. Commun.">
        <title>Incipient diploidization of the medicinal plant Perilla within 10,000 years.</title>
        <authorList>
            <person name="Zhang Y."/>
            <person name="Shen Q."/>
            <person name="Leng L."/>
            <person name="Zhang D."/>
            <person name="Chen S."/>
            <person name="Shi Y."/>
            <person name="Ning Z."/>
            <person name="Chen S."/>
        </authorList>
    </citation>
    <scope>NUCLEOTIDE SEQUENCE [LARGE SCALE GENOMIC DNA]</scope>
    <source>
        <strain evidence="12">cv. PC099</strain>
    </source>
</reference>
<dbReference type="GO" id="GO:0080155">
    <property type="term" value="P:regulation of double fertilization forming a zygote and endosperm"/>
    <property type="evidence" value="ECO:0007669"/>
    <property type="project" value="UniProtKB-ARBA"/>
</dbReference>
<evidence type="ECO:0000259" key="10">
    <source>
        <dbReference type="Pfam" id="PF05617"/>
    </source>
</evidence>
<dbReference type="Pfam" id="PF05617">
    <property type="entry name" value="Prolamin_like"/>
    <property type="match status" value="1"/>
</dbReference>
<dbReference type="Proteomes" id="UP001190926">
    <property type="component" value="Unassembled WGS sequence"/>
</dbReference>
<dbReference type="GO" id="GO:0031410">
    <property type="term" value="C:cytoplasmic vesicle"/>
    <property type="evidence" value="ECO:0007669"/>
    <property type="project" value="UniProtKB-SubCell"/>
</dbReference>
<keyword evidence="12" id="KW-1185">Reference proteome</keyword>
<feature type="chain" id="PRO_5041927167" description="Prolamin-like domain-containing protein" evidence="9">
    <location>
        <begin position="24"/>
        <end position="125"/>
    </location>
</feature>
<sequence length="125" mass="13427">MAFKIVFFLITITSLNLTPSYESREFPRPELESTGLDCWTALYKIRSCSNEIVAYFAVGSIDITPPCCEAIALITHHCWPAVLGVLGYGPNQTDVLRGYCDATASSAVGFGPAPSPLGLILPAVD</sequence>
<dbReference type="GO" id="GO:2000008">
    <property type="term" value="P:regulation of protein localization to cell surface"/>
    <property type="evidence" value="ECO:0007669"/>
    <property type="project" value="UniProtKB-ARBA"/>
</dbReference>
<comment type="subcellular location">
    <subcellularLocation>
        <location evidence="1">Cytoplasmic vesicle</location>
    </subcellularLocation>
    <subcellularLocation>
        <location evidence="2">Secreted</location>
    </subcellularLocation>
</comment>
<keyword evidence="5" id="KW-0278">Fertilization</keyword>
<gene>
    <name evidence="11" type="ORF">C2S53_009768</name>
</gene>
<evidence type="ECO:0000256" key="6">
    <source>
        <dbReference type="ARBA" id="ARBA00023329"/>
    </source>
</evidence>
<dbReference type="PANTHER" id="PTHR35293">
    <property type="entry name" value="EGG CELL-SECRETED PROTEIN 1.5"/>
    <property type="match status" value="1"/>
</dbReference>
<keyword evidence="3" id="KW-0964">Secreted</keyword>
<evidence type="ECO:0000256" key="1">
    <source>
        <dbReference type="ARBA" id="ARBA00004541"/>
    </source>
</evidence>
<protein>
    <recommendedName>
        <fullName evidence="10">Prolamin-like domain-containing protein</fullName>
    </recommendedName>
</protein>
<dbReference type="GO" id="GO:0009567">
    <property type="term" value="P:double fertilization forming a zygote and endosperm"/>
    <property type="evidence" value="ECO:0007669"/>
    <property type="project" value="InterPro"/>
</dbReference>
<evidence type="ECO:0000256" key="3">
    <source>
        <dbReference type="ARBA" id="ARBA00022525"/>
    </source>
</evidence>
<feature type="signal peptide" evidence="9">
    <location>
        <begin position="1"/>
        <end position="23"/>
    </location>
</feature>
<comment type="caution">
    <text evidence="11">The sequence shown here is derived from an EMBL/GenBank/DDBJ whole genome shotgun (WGS) entry which is preliminary data.</text>
</comment>
<dbReference type="InterPro" id="IPR008502">
    <property type="entry name" value="Prolamin-like"/>
</dbReference>
<proteinExistence type="inferred from homology"/>
<dbReference type="PANTHER" id="PTHR35293:SF10">
    <property type="entry name" value="EGG CELL-SECRETED PROTEIN 1.2-RELATED"/>
    <property type="match status" value="1"/>
</dbReference>
<evidence type="ECO:0000256" key="7">
    <source>
        <dbReference type="ARBA" id="ARBA00034457"/>
    </source>
</evidence>
<organism evidence="11 12">
    <name type="scientific">Perilla frutescens var. hirtella</name>
    <name type="common">Perilla citriodora</name>
    <name type="synonym">Perilla setoyensis</name>
    <dbReference type="NCBI Taxonomy" id="608512"/>
    <lineage>
        <taxon>Eukaryota</taxon>
        <taxon>Viridiplantae</taxon>
        <taxon>Streptophyta</taxon>
        <taxon>Embryophyta</taxon>
        <taxon>Tracheophyta</taxon>
        <taxon>Spermatophyta</taxon>
        <taxon>Magnoliopsida</taxon>
        <taxon>eudicotyledons</taxon>
        <taxon>Gunneridae</taxon>
        <taxon>Pentapetalae</taxon>
        <taxon>asterids</taxon>
        <taxon>lamiids</taxon>
        <taxon>Lamiales</taxon>
        <taxon>Lamiaceae</taxon>
        <taxon>Nepetoideae</taxon>
        <taxon>Elsholtzieae</taxon>
        <taxon>Perilla</taxon>
    </lineage>
</organism>
<evidence type="ECO:0000256" key="5">
    <source>
        <dbReference type="ARBA" id="ARBA00023279"/>
    </source>
</evidence>
<comment type="similarity">
    <text evidence="8">Belongs to the plant egg cell-secreted peptide family.</text>
</comment>
<dbReference type="EMBL" id="SDAM02000055">
    <property type="protein sequence ID" value="KAH6833759.1"/>
    <property type="molecule type" value="Genomic_DNA"/>
</dbReference>
<evidence type="ECO:0000256" key="2">
    <source>
        <dbReference type="ARBA" id="ARBA00004613"/>
    </source>
</evidence>
<name>A0AAD4JH46_PERFH</name>
<keyword evidence="6" id="KW-0968">Cytoplasmic vesicle</keyword>
<evidence type="ECO:0000256" key="8">
    <source>
        <dbReference type="ARBA" id="ARBA00034484"/>
    </source>
</evidence>
<dbReference type="AlphaFoldDB" id="A0AAD4JH46"/>
<feature type="domain" description="Prolamin-like" evidence="10">
    <location>
        <begin position="37"/>
        <end position="101"/>
    </location>
</feature>
<dbReference type="GO" id="GO:0005576">
    <property type="term" value="C:extracellular region"/>
    <property type="evidence" value="ECO:0007669"/>
    <property type="project" value="UniProtKB-SubCell"/>
</dbReference>
<dbReference type="InterPro" id="IPR044711">
    <property type="entry name" value="EC11-15"/>
</dbReference>
<keyword evidence="4 9" id="KW-0732">Signal</keyword>
<evidence type="ECO:0000256" key="4">
    <source>
        <dbReference type="ARBA" id="ARBA00022729"/>
    </source>
</evidence>
<evidence type="ECO:0000256" key="9">
    <source>
        <dbReference type="SAM" id="SignalP"/>
    </source>
</evidence>